<gene>
    <name evidence="1" type="ORF">L1987_64653</name>
</gene>
<comment type="caution">
    <text evidence="1">The sequence shown here is derived from an EMBL/GenBank/DDBJ whole genome shotgun (WGS) entry which is preliminary data.</text>
</comment>
<reference evidence="2" key="1">
    <citation type="journal article" date="2022" name="Mol. Ecol. Resour.">
        <title>The genomes of chicory, endive, great burdock and yacon provide insights into Asteraceae palaeo-polyploidization history and plant inulin production.</title>
        <authorList>
            <person name="Fan W."/>
            <person name="Wang S."/>
            <person name="Wang H."/>
            <person name="Wang A."/>
            <person name="Jiang F."/>
            <person name="Liu H."/>
            <person name="Zhao H."/>
            <person name="Xu D."/>
            <person name="Zhang Y."/>
        </authorList>
    </citation>
    <scope>NUCLEOTIDE SEQUENCE [LARGE SCALE GENOMIC DNA]</scope>
    <source>
        <strain evidence="2">cv. Yunnan</strain>
    </source>
</reference>
<accession>A0ACB9BSE0</accession>
<reference evidence="1 2" key="2">
    <citation type="journal article" date="2022" name="Mol. Ecol. Resour.">
        <title>The genomes of chicory, endive, great burdock and yacon provide insights into Asteraceae paleo-polyploidization history and plant inulin production.</title>
        <authorList>
            <person name="Fan W."/>
            <person name="Wang S."/>
            <person name="Wang H."/>
            <person name="Wang A."/>
            <person name="Jiang F."/>
            <person name="Liu H."/>
            <person name="Zhao H."/>
            <person name="Xu D."/>
            <person name="Zhang Y."/>
        </authorList>
    </citation>
    <scope>NUCLEOTIDE SEQUENCE [LARGE SCALE GENOMIC DNA]</scope>
    <source>
        <strain evidence="2">cv. Yunnan</strain>
        <tissue evidence="1">Leaves</tissue>
    </source>
</reference>
<evidence type="ECO:0000313" key="1">
    <source>
        <dbReference type="EMBL" id="KAI3724885.1"/>
    </source>
</evidence>
<dbReference type="Proteomes" id="UP001056120">
    <property type="component" value="Linkage Group LG22"/>
</dbReference>
<sequence length="211" mass="24444">MLKQLKFERDLEENIKQLSYEEMEMKSEEKVDEKHIEDSDFLYKTNRLCMKRTNGSIFYLKSIKEVLDLPIGDIKQMIHLKEVGKNILSKENDTIICIKKVILDEENMQPKYDQTQHNDKVGEWVSGVKYKETCAEVQTSEKNNSQKSHEGSHDGEPIYDETPQTISSIINKDAELDSKQGHEEKVQGKLFGKMSFEPPTFKLISQLTPKA</sequence>
<name>A0ACB9BSE0_9ASTR</name>
<organism evidence="1 2">
    <name type="scientific">Smallanthus sonchifolius</name>
    <dbReference type="NCBI Taxonomy" id="185202"/>
    <lineage>
        <taxon>Eukaryota</taxon>
        <taxon>Viridiplantae</taxon>
        <taxon>Streptophyta</taxon>
        <taxon>Embryophyta</taxon>
        <taxon>Tracheophyta</taxon>
        <taxon>Spermatophyta</taxon>
        <taxon>Magnoliopsida</taxon>
        <taxon>eudicotyledons</taxon>
        <taxon>Gunneridae</taxon>
        <taxon>Pentapetalae</taxon>
        <taxon>asterids</taxon>
        <taxon>campanulids</taxon>
        <taxon>Asterales</taxon>
        <taxon>Asteraceae</taxon>
        <taxon>Asteroideae</taxon>
        <taxon>Heliantheae alliance</taxon>
        <taxon>Millerieae</taxon>
        <taxon>Smallanthus</taxon>
    </lineage>
</organism>
<proteinExistence type="predicted"/>
<protein>
    <submittedName>
        <fullName evidence="1">Uncharacterized protein</fullName>
    </submittedName>
</protein>
<dbReference type="EMBL" id="CM042039">
    <property type="protein sequence ID" value="KAI3724885.1"/>
    <property type="molecule type" value="Genomic_DNA"/>
</dbReference>
<keyword evidence="2" id="KW-1185">Reference proteome</keyword>
<evidence type="ECO:0000313" key="2">
    <source>
        <dbReference type="Proteomes" id="UP001056120"/>
    </source>
</evidence>